<evidence type="ECO:0000313" key="8">
    <source>
        <dbReference type="EMBL" id="EHK51110.1"/>
    </source>
</evidence>
<dbReference type="PANTHER" id="PTHR47338:SF23">
    <property type="entry name" value="ZN(II)2CYS6 TRANSCRIPTION FACTOR (EUROFUNG)"/>
    <property type="match status" value="1"/>
</dbReference>
<dbReference type="OMA" id="IVETHAM"/>
<name>G9NDY8_HYPAI</name>
<evidence type="ECO:0000256" key="3">
    <source>
        <dbReference type="ARBA" id="ARBA00023015"/>
    </source>
</evidence>
<evidence type="ECO:0000256" key="2">
    <source>
        <dbReference type="ARBA" id="ARBA00022723"/>
    </source>
</evidence>
<dbReference type="InterPro" id="IPR007219">
    <property type="entry name" value="XnlR_reg_dom"/>
</dbReference>
<keyword evidence="9" id="KW-1185">Reference proteome</keyword>
<comment type="caution">
    <text evidence="8">The sequence shown here is derived from an EMBL/GenBank/DDBJ whole genome shotgun (WGS) entry which is preliminary data.</text>
</comment>
<gene>
    <name evidence="8" type="ORF">TRIATDRAFT_55038</name>
</gene>
<dbReference type="Proteomes" id="UP000005426">
    <property type="component" value="Unassembled WGS sequence"/>
</dbReference>
<evidence type="ECO:0000256" key="6">
    <source>
        <dbReference type="SAM" id="MobiDB-lite"/>
    </source>
</evidence>
<dbReference type="GO" id="GO:0008270">
    <property type="term" value="F:zinc ion binding"/>
    <property type="evidence" value="ECO:0007669"/>
    <property type="project" value="InterPro"/>
</dbReference>
<reference evidence="8 9" key="1">
    <citation type="journal article" date="2011" name="Genome Biol.">
        <title>Comparative genome sequence analysis underscores mycoparasitism as the ancestral life style of Trichoderma.</title>
        <authorList>
            <person name="Kubicek C.P."/>
            <person name="Herrera-Estrella A."/>
            <person name="Seidl-Seiboth V."/>
            <person name="Martinez D.A."/>
            <person name="Druzhinina I.S."/>
            <person name="Thon M."/>
            <person name="Zeilinger S."/>
            <person name="Casas-Flores S."/>
            <person name="Horwitz B.A."/>
            <person name="Mukherjee P.K."/>
            <person name="Mukherjee M."/>
            <person name="Kredics L."/>
            <person name="Alcaraz L.D."/>
            <person name="Aerts A."/>
            <person name="Antal Z."/>
            <person name="Atanasova L."/>
            <person name="Cervantes-Badillo M.G."/>
            <person name="Challacombe J."/>
            <person name="Chertkov O."/>
            <person name="McCluskey K."/>
            <person name="Coulpier F."/>
            <person name="Deshpande N."/>
            <person name="von Doehren H."/>
            <person name="Ebbole D.J."/>
            <person name="Esquivel-Naranjo E.U."/>
            <person name="Fekete E."/>
            <person name="Flipphi M."/>
            <person name="Glaser F."/>
            <person name="Gomez-Rodriguez E.Y."/>
            <person name="Gruber S."/>
            <person name="Han C."/>
            <person name="Henrissat B."/>
            <person name="Hermosa R."/>
            <person name="Hernandez-Onate M."/>
            <person name="Karaffa L."/>
            <person name="Kosti I."/>
            <person name="Le Crom S."/>
            <person name="Lindquist E."/>
            <person name="Lucas S."/>
            <person name="Luebeck M."/>
            <person name="Luebeck P.S."/>
            <person name="Margeot A."/>
            <person name="Metz B."/>
            <person name="Misra M."/>
            <person name="Nevalainen H."/>
            <person name="Omann M."/>
            <person name="Packer N."/>
            <person name="Perrone G."/>
            <person name="Uresti-Rivera E.E."/>
            <person name="Salamov A."/>
            <person name="Schmoll M."/>
            <person name="Seiboth B."/>
            <person name="Shapiro H."/>
            <person name="Sukno S."/>
            <person name="Tamayo-Ramos J.A."/>
            <person name="Tisch D."/>
            <person name="Wiest A."/>
            <person name="Wilkinson H.H."/>
            <person name="Zhang M."/>
            <person name="Coutinho P.M."/>
            <person name="Kenerley C.M."/>
            <person name="Monte E."/>
            <person name="Baker S.E."/>
            <person name="Grigoriev I.V."/>
        </authorList>
    </citation>
    <scope>NUCLEOTIDE SEQUENCE [LARGE SCALE GENOMIC DNA]</scope>
    <source>
        <strain evidence="9">ATCC 20476 / IMI 206040</strain>
    </source>
</reference>
<dbReference type="EMBL" id="ABDG02000010">
    <property type="protein sequence ID" value="EHK51110.1"/>
    <property type="molecule type" value="Genomic_DNA"/>
</dbReference>
<sequence length="626" mass="70603">MDQIPHNRTSPARSAAGDDEGSQHEDSLPACLSCRRRKSRCSRERPRCAQCFKIGVECQYVVKQKPGIKAGAVDNLNRRLEILEQLLLDSSGNTKARLAALLDGDIANLTSNGFPQTAPVIEQHGQITQEDAIDYGTRDSSLASTSQAEHHRPKRQRIDDGDNDTGEAQYWDVEDESWIPPLPPVSFLEAVVEAHFQTVHHWIPILHETRFRAMFKDPIERQKFPILLHALLSASIKYVDFEVFGMSVQDVTRQIRISRSAVMSHAMESLSIQNTQALVIIAFDYMGSGQTSKTWPIIGSLTRVVDYLQLTIEPDEESPRRPLLKSLAILNTANDWTESEERRRLFWSVFLLDRICSVTTGWHTSLTSDDVHRRLPCGGAMWARSEPVSTPYFGIWDKATAKIGNSISNAPTIYLSPKTAVDDPTPGSNAGVDVSKLGAFAYCIEATENLSQVTSFFLQQGVDFDDRDAVKNWLTRFKELDLRLVHWKMFLPKQWQDSNVSRDVLVIKMDPNLTLAHISHNTSTILLHQHIAYPPTRWKDVVKLPSSCSAETCHLAAVETSSIVQKYLRYMGGIVNSQFAFCAFAAARVLLVHWHSSETRVLDAAFFDLLQCLKDMSDKWRGYYNN</sequence>
<dbReference type="Gene3D" id="4.10.240.10">
    <property type="entry name" value="Zn(2)-C6 fungal-type DNA-binding domain"/>
    <property type="match status" value="1"/>
</dbReference>
<feature type="region of interest" description="Disordered" evidence="6">
    <location>
        <begin position="1"/>
        <end position="26"/>
    </location>
</feature>
<evidence type="ECO:0000259" key="7">
    <source>
        <dbReference type="PROSITE" id="PS50048"/>
    </source>
</evidence>
<dbReference type="PANTHER" id="PTHR47338">
    <property type="entry name" value="ZN(II)2CYS6 TRANSCRIPTION FACTOR (EUROFUNG)-RELATED"/>
    <property type="match status" value="1"/>
</dbReference>
<keyword evidence="5" id="KW-0539">Nucleus</keyword>
<dbReference type="PROSITE" id="PS00463">
    <property type="entry name" value="ZN2_CY6_FUNGAL_1"/>
    <property type="match status" value="1"/>
</dbReference>
<dbReference type="HOGENOM" id="CLU_009941_0_0_1"/>
<dbReference type="GO" id="GO:0000981">
    <property type="term" value="F:DNA-binding transcription factor activity, RNA polymerase II-specific"/>
    <property type="evidence" value="ECO:0007669"/>
    <property type="project" value="InterPro"/>
</dbReference>
<dbReference type="GO" id="GO:0006351">
    <property type="term" value="P:DNA-templated transcription"/>
    <property type="evidence" value="ECO:0007669"/>
    <property type="project" value="InterPro"/>
</dbReference>
<dbReference type="PROSITE" id="PS50048">
    <property type="entry name" value="ZN2_CY6_FUNGAL_2"/>
    <property type="match status" value="1"/>
</dbReference>
<dbReference type="Pfam" id="PF04082">
    <property type="entry name" value="Fungal_trans"/>
    <property type="match status" value="1"/>
</dbReference>
<keyword evidence="4" id="KW-0804">Transcription</keyword>
<dbReference type="SMART" id="SM00906">
    <property type="entry name" value="Fungal_trans"/>
    <property type="match status" value="1"/>
</dbReference>
<dbReference type="InterPro" id="IPR050815">
    <property type="entry name" value="TF_fung"/>
</dbReference>
<dbReference type="SMART" id="SM00066">
    <property type="entry name" value="GAL4"/>
    <property type="match status" value="1"/>
</dbReference>
<dbReference type="InterPro" id="IPR036864">
    <property type="entry name" value="Zn2-C6_fun-type_DNA-bd_sf"/>
</dbReference>
<comment type="subcellular location">
    <subcellularLocation>
        <location evidence="1">Nucleus</location>
    </subcellularLocation>
</comment>
<dbReference type="InterPro" id="IPR001138">
    <property type="entry name" value="Zn2Cys6_DnaBD"/>
</dbReference>
<dbReference type="SUPFAM" id="SSF57701">
    <property type="entry name" value="Zn2/Cys6 DNA-binding domain"/>
    <property type="match status" value="1"/>
</dbReference>
<proteinExistence type="predicted"/>
<evidence type="ECO:0000313" key="9">
    <source>
        <dbReference type="Proteomes" id="UP000005426"/>
    </source>
</evidence>
<dbReference type="AlphaFoldDB" id="G9NDY8"/>
<dbReference type="GO" id="GO:0003677">
    <property type="term" value="F:DNA binding"/>
    <property type="evidence" value="ECO:0007669"/>
    <property type="project" value="InterPro"/>
</dbReference>
<dbReference type="CDD" id="cd12148">
    <property type="entry name" value="fungal_TF_MHR"/>
    <property type="match status" value="1"/>
</dbReference>
<accession>G9NDY8</accession>
<feature type="region of interest" description="Disordered" evidence="6">
    <location>
        <begin position="139"/>
        <end position="166"/>
    </location>
</feature>
<organism evidence="8 9">
    <name type="scientific">Hypocrea atroviridis (strain ATCC 20476 / IMI 206040)</name>
    <name type="common">Trichoderma atroviride</name>
    <dbReference type="NCBI Taxonomy" id="452589"/>
    <lineage>
        <taxon>Eukaryota</taxon>
        <taxon>Fungi</taxon>
        <taxon>Dikarya</taxon>
        <taxon>Ascomycota</taxon>
        <taxon>Pezizomycotina</taxon>
        <taxon>Sordariomycetes</taxon>
        <taxon>Hypocreomycetidae</taxon>
        <taxon>Hypocreales</taxon>
        <taxon>Hypocreaceae</taxon>
        <taxon>Trichoderma</taxon>
    </lineage>
</organism>
<feature type="domain" description="Zn(2)-C6 fungal-type" evidence="7">
    <location>
        <begin position="30"/>
        <end position="60"/>
    </location>
</feature>
<dbReference type="Pfam" id="PF00172">
    <property type="entry name" value="Zn_clus"/>
    <property type="match status" value="1"/>
</dbReference>
<protein>
    <recommendedName>
        <fullName evidence="7">Zn(2)-C6 fungal-type domain-containing protein</fullName>
    </recommendedName>
</protein>
<dbReference type="GO" id="GO:0005634">
    <property type="term" value="C:nucleus"/>
    <property type="evidence" value="ECO:0007669"/>
    <property type="project" value="UniProtKB-SubCell"/>
</dbReference>
<dbReference type="OrthoDB" id="4456959at2759"/>
<evidence type="ECO:0000256" key="1">
    <source>
        <dbReference type="ARBA" id="ARBA00004123"/>
    </source>
</evidence>
<keyword evidence="2" id="KW-0479">Metal-binding</keyword>
<evidence type="ECO:0000256" key="5">
    <source>
        <dbReference type="ARBA" id="ARBA00023242"/>
    </source>
</evidence>
<evidence type="ECO:0000256" key="4">
    <source>
        <dbReference type="ARBA" id="ARBA00023163"/>
    </source>
</evidence>
<dbReference type="eggNOG" id="ENOG502SK3B">
    <property type="taxonomic scope" value="Eukaryota"/>
</dbReference>
<dbReference type="PRINTS" id="PR00755">
    <property type="entry name" value="AFLATOXINBRP"/>
</dbReference>
<feature type="non-terminal residue" evidence="8">
    <location>
        <position position="626"/>
    </location>
</feature>
<dbReference type="STRING" id="452589.G9NDY8"/>
<keyword evidence="3" id="KW-0805">Transcription regulation</keyword>
<feature type="compositionally biased region" description="Polar residues" evidence="6">
    <location>
        <begin position="1"/>
        <end position="12"/>
    </location>
</feature>